<dbReference type="EMBL" id="CP133762">
    <property type="protein sequence ID" value="WMX44980.1"/>
    <property type="molecule type" value="Genomic_DNA"/>
</dbReference>
<feature type="chain" id="PRO_5045466612" evidence="1">
    <location>
        <begin position="39"/>
        <end position="222"/>
    </location>
</feature>
<organism evidence="2 3">
    <name type="scientific">Streptomyces roseicoloratus</name>
    <dbReference type="NCBI Taxonomy" id="2508722"/>
    <lineage>
        <taxon>Bacteria</taxon>
        <taxon>Bacillati</taxon>
        <taxon>Actinomycetota</taxon>
        <taxon>Actinomycetes</taxon>
        <taxon>Kitasatosporales</taxon>
        <taxon>Streptomycetaceae</taxon>
        <taxon>Streptomyces</taxon>
    </lineage>
</organism>
<dbReference type="Pfam" id="PF19741">
    <property type="entry name" value="DUF6230"/>
    <property type="match status" value="1"/>
</dbReference>
<evidence type="ECO:0000256" key="1">
    <source>
        <dbReference type="SAM" id="SignalP"/>
    </source>
</evidence>
<dbReference type="Proteomes" id="UP001250858">
    <property type="component" value="Chromosome"/>
</dbReference>
<feature type="signal peptide" evidence="1">
    <location>
        <begin position="1"/>
        <end position="38"/>
    </location>
</feature>
<accession>A0ABY9RS29</accession>
<reference evidence="2 3" key="1">
    <citation type="submission" date="2023-09" db="EMBL/GenBank/DDBJ databases">
        <title>Complete genome of Streptomyces roseicoloratus T14.</title>
        <authorList>
            <person name="Bashizi T."/>
            <person name="Kim M.-J."/>
            <person name="Lee G."/>
            <person name="Tagele S.B."/>
            <person name="Shin J.-H."/>
        </authorList>
    </citation>
    <scope>NUCLEOTIDE SEQUENCE [LARGE SCALE GENOMIC DNA]</scope>
    <source>
        <strain evidence="2 3">T14</strain>
    </source>
</reference>
<name>A0ABY9RS29_9ACTN</name>
<dbReference type="InterPro" id="IPR046198">
    <property type="entry name" value="DUF6230"/>
</dbReference>
<evidence type="ECO:0000313" key="3">
    <source>
        <dbReference type="Proteomes" id="UP001250858"/>
    </source>
</evidence>
<evidence type="ECO:0000313" key="2">
    <source>
        <dbReference type="EMBL" id="WMX44980.1"/>
    </source>
</evidence>
<keyword evidence="3" id="KW-1185">Reference proteome</keyword>
<keyword evidence="1" id="KW-0732">Signal</keyword>
<sequence>MKSQVRGGTRWKRFAVVMVPSVAATAAIGVGLAQGALAASFSISGQDFKVKADSLVGKNFVQYGSVDAGKTLDGKDFAEPVAVSGFSEAWITNMCQSVVTPNIPFVGDVTLVLKAGTENKKPVYAKGIYLDVAELKADAEFGNIDIGVAAGDLNKVNGQPVPGKPGIQPNTKANPFGFGQRAEDAKLTDVRQRAWATTAATFQLPNLDLSLHRGKGAGVECY</sequence>
<proteinExistence type="predicted"/>
<protein>
    <submittedName>
        <fullName evidence="2">DUF6230 family protein</fullName>
    </submittedName>
</protein>
<gene>
    <name evidence="2" type="ORF">RGF97_09130</name>
</gene>
<dbReference type="RefSeq" id="WP_128984690.1">
    <property type="nucleotide sequence ID" value="NZ_CP133762.1"/>
</dbReference>